<reference evidence="2 3" key="1">
    <citation type="journal article" date="2017" name="Nat. Ecol. Evol.">
        <title>Scallop genome provides insights into evolution of bilaterian karyotype and development.</title>
        <authorList>
            <person name="Wang S."/>
            <person name="Zhang J."/>
            <person name="Jiao W."/>
            <person name="Li J."/>
            <person name="Xun X."/>
            <person name="Sun Y."/>
            <person name="Guo X."/>
            <person name="Huan P."/>
            <person name="Dong B."/>
            <person name="Zhang L."/>
            <person name="Hu X."/>
            <person name="Sun X."/>
            <person name="Wang J."/>
            <person name="Zhao C."/>
            <person name="Wang Y."/>
            <person name="Wang D."/>
            <person name="Huang X."/>
            <person name="Wang R."/>
            <person name="Lv J."/>
            <person name="Li Y."/>
            <person name="Zhang Z."/>
            <person name="Liu B."/>
            <person name="Lu W."/>
            <person name="Hui Y."/>
            <person name="Liang J."/>
            <person name="Zhou Z."/>
            <person name="Hou R."/>
            <person name="Li X."/>
            <person name="Liu Y."/>
            <person name="Li H."/>
            <person name="Ning X."/>
            <person name="Lin Y."/>
            <person name="Zhao L."/>
            <person name="Xing Q."/>
            <person name="Dou J."/>
            <person name="Li Y."/>
            <person name="Mao J."/>
            <person name="Guo H."/>
            <person name="Dou H."/>
            <person name="Li T."/>
            <person name="Mu C."/>
            <person name="Jiang W."/>
            <person name="Fu Q."/>
            <person name="Fu X."/>
            <person name="Miao Y."/>
            <person name="Liu J."/>
            <person name="Yu Q."/>
            <person name="Li R."/>
            <person name="Liao H."/>
            <person name="Li X."/>
            <person name="Kong Y."/>
            <person name="Jiang Z."/>
            <person name="Chourrout D."/>
            <person name="Li R."/>
            <person name="Bao Z."/>
        </authorList>
    </citation>
    <scope>NUCLEOTIDE SEQUENCE [LARGE SCALE GENOMIC DNA]</scope>
    <source>
        <strain evidence="2 3">PY_sf001</strain>
    </source>
</reference>
<feature type="chain" id="PRO_5013233512" evidence="1">
    <location>
        <begin position="24"/>
        <end position="542"/>
    </location>
</feature>
<gene>
    <name evidence="2" type="ORF">KP79_PYT07415</name>
</gene>
<accession>A0A210PM39</accession>
<dbReference type="PANTHER" id="PTHR37916">
    <property type="entry name" value="CHITIN-BINDING TYPE-4 DOMAIN-CONTAINING PROTEIN"/>
    <property type="match status" value="1"/>
</dbReference>
<dbReference type="OrthoDB" id="10254111at2759"/>
<evidence type="ECO:0000313" key="3">
    <source>
        <dbReference type="Proteomes" id="UP000242188"/>
    </source>
</evidence>
<keyword evidence="1" id="KW-0732">Signal</keyword>
<sequence length="542" mass="60724">MGFPSVRLLLLLLTTCLLHTCHSHLCLISPQQRGDMDITISGSHTCTRHGGPCGGMPAATPSGEPLIAGQQMFMKWQQNFNHYEVGYPGFMDVSIAPVGSDNFTLLAFVPDKYVFAQDHQQNYTAVITVPDVPCEHCVVRARYQSHKHGEMVFYQCSDVKVIKRNSFLDSPRVSVPFDPNFRTLRKATELQMNYPMKESIDTSFYLQGLAYNEFEPGRFHFVNVSLDLGFVQPLTEFNIGVDLTHIPRKFALQQPNFLMDGITALNPAESEMLTIYHHGGSMDDAASEVMVLFTNSGKMELTTPLVGFDGVPISALEFVQPRTYVSFSIKEDPEKSGTFYFNLGQINYVPGTGLVYKKIYSSPDTEDLYVNFQWASMDRTSGQLFVLMGNENEPDTLDARIYVYNFFNRSLVKMVPVQKSICTFMSIHVYRPTAQSPALLYAVAPEGLYAEKRPAWSLIQIDPMSGFVTPLFQISPAGLFERYYGGSVFNGFDQTNGVLYHVLRVADSAADVIVSVDVKGKTARFSKLTNLRHIHNLSLSPK</sequence>
<comment type="caution">
    <text evidence="2">The sequence shown here is derived from an EMBL/GenBank/DDBJ whole genome shotgun (WGS) entry which is preliminary data.</text>
</comment>
<evidence type="ECO:0000313" key="2">
    <source>
        <dbReference type="EMBL" id="OWF37545.1"/>
    </source>
</evidence>
<dbReference type="EMBL" id="NEDP02005587">
    <property type="protein sequence ID" value="OWF37545.1"/>
    <property type="molecule type" value="Genomic_DNA"/>
</dbReference>
<proteinExistence type="predicted"/>
<feature type="signal peptide" evidence="1">
    <location>
        <begin position="1"/>
        <end position="23"/>
    </location>
</feature>
<organism evidence="2 3">
    <name type="scientific">Mizuhopecten yessoensis</name>
    <name type="common">Japanese scallop</name>
    <name type="synonym">Patinopecten yessoensis</name>
    <dbReference type="NCBI Taxonomy" id="6573"/>
    <lineage>
        <taxon>Eukaryota</taxon>
        <taxon>Metazoa</taxon>
        <taxon>Spiralia</taxon>
        <taxon>Lophotrochozoa</taxon>
        <taxon>Mollusca</taxon>
        <taxon>Bivalvia</taxon>
        <taxon>Autobranchia</taxon>
        <taxon>Pteriomorphia</taxon>
        <taxon>Pectinida</taxon>
        <taxon>Pectinoidea</taxon>
        <taxon>Pectinidae</taxon>
        <taxon>Mizuhopecten</taxon>
    </lineage>
</organism>
<dbReference type="PANTHER" id="PTHR37916:SF2">
    <property type="entry name" value="CHITIN-BINDING TYPE-4 DOMAIN-CONTAINING PROTEIN"/>
    <property type="match status" value="1"/>
</dbReference>
<keyword evidence="3" id="KW-1185">Reference proteome</keyword>
<protein>
    <submittedName>
        <fullName evidence="2">Uncharacterized protein</fullName>
    </submittedName>
</protein>
<dbReference type="Proteomes" id="UP000242188">
    <property type="component" value="Unassembled WGS sequence"/>
</dbReference>
<dbReference type="AlphaFoldDB" id="A0A210PM39"/>
<evidence type="ECO:0000256" key="1">
    <source>
        <dbReference type="SAM" id="SignalP"/>
    </source>
</evidence>
<name>A0A210PM39_MIZYE</name>